<accession>M7TQR4</accession>
<reference evidence="4" key="1">
    <citation type="journal article" date="2013" name="Genome Announc.">
        <title>Draft genome sequence of the grapevine dieback fungus Eutypa lata UCR-EL1.</title>
        <authorList>
            <person name="Blanco-Ulate B."/>
            <person name="Rolshausen P.E."/>
            <person name="Cantu D."/>
        </authorList>
    </citation>
    <scope>NUCLEOTIDE SEQUENCE [LARGE SCALE GENOMIC DNA]</scope>
    <source>
        <strain evidence="4">UCR-EL1</strain>
    </source>
</reference>
<gene>
    <name evidence="3" type="ORF">UCREL1_717</name>
</gene>
<keyword evidence="1" id="KW-0732">Signal</keyword>
<dbReference type="AlphaFoldDB" id="M7TQR4"/>
<dbReference type="KEGG" id="ela:UCREL1_717"/>
<dbReference type="SUPFAM" id="SSF51322">
    <property type="entry name" value="Cyanovirin-N"/>
    <property type="match status" value="1"/>
</dbReference>
<evidence type="ECO:0000313" key="3">
    <source>
        <dbReference type="EMBL" id="EMR72251.1"/>
    </source>
</evidence>
<dbReference type="Proteomes" id="UP000012174">
    <property type="component" value="Unassembled WGS sequence"/>
</dbReference>
<dbReference type="Pfam" id="PF08881">
    <property type="entry name" value="CVNH"/>
    <property type="match status" value="1"/>
</dbReference>
<dbReference type="Gene3D" id="2.30.60.10">
    <property type="entry name" value="Cyanovirin-N"/>
    <property type="match status" value="1"/>
</dbReference>
<name>M7TQR4_EUTLA</name>
<evidence type="ECO:0000259" key="2">
    <source>
        <dbReference type="Pfam" id="PF08881"/>
    </source>
</evidence>
<keyword evidence="4" id="KW-1185">Reference proteome</keyword>
<dbReference type="InterPro" id="IPR011058">
    <property type="entry name" value="Cyanovirin-N"/>
</dbReference>
<feature type="domain" description="Cyanovirin-N" evidence="2">
    <location>
        <begin position="28"/>
        <end position="102"/>
    </location>
</feature>
<proteinExistence type="predicted"/>
<protein>
    <recommendedName>
        <fullName evidence="2">Cyanovirin-N domain-containing protein</fullName>
    </recommendedName>
</protein>
<organism evidence="3 4">
    <name type="scientific">Eutypa lata (strain UCR-EL1)</name>
    <name type="common">Grapevine dieback disease fungus</name>
    <name type="synonym">Eutypa armeniacae</name>
    <dbReference type="NCBI Taxonomy" id="1287681"/>
    <lineage>
        <taxon>Eukaryota</taxon>
        <taxon>Fungi</taxon>
        <taxon>Dikarya</taxon>
        <taxon>Ascomycota</taxon>
        <taxon>Pezizomycotina</taxon>
        <taxon>Sordariomycetes</taxon>
        <taxon>Xylariomycetidae</taxon>
        <taxon>Xylariales</taxon>
        <taxon>Diatrypaceae</taxon>
        <taxon>Eutypa</taxon>
    </lineage>
</organism>
<dbReference type="HOGENOM" id="CLU_1796471_0_0_1"/>
<dbReference type="OrthoDB" id="4672515at2759"/>
<evidence type="ECO:0000313" key="4">
    <source>
        <dbReference type="Proteomes" id="UP000012174"/>
    </source>
</evidence>
<dbReference type="InterPro" id="IPR036673">
    <property type="entry name" value="Cyanovirin-N_sf"/>
</dbReference>
<dbReference type="EMBL" id="KB705480">
    <property type="protein sequence ID" value="EMR72251.1"/>
    <property type="molecule type" value="Genomic_DNA"/>
</dbReference>
<feature type="signal peptide" evidence="1">
    <location>
        <begin position="1"/>
        <end position="26"/>
    </location>
</feature>
<evidence type="ECO:0000256" key="1">
    <source>
        <dbReference type="SAM" id="SignalP"/>
    </source>
</evidence>
<feature type="chain" id="PRO_5004085906" description="Cyanovirin-N domain-containing protein" evidence="1">
    <location>
        <begin position="27"/>
        <end position="144"/>
    </location>
</feature>
<sequence>MMYSFRTGVFLALLSLLCLVAGHALGDACHDASLLMGETLEATCAYEGGQRCTRLRLDSCFMNDFGMLKGQKEGSYSQTCSGCELNGSMLSCRCKVGGTDLSYTSSIDIRFEFNLLDPDLELYAHYRLASSDAALSILGTIKLA</sequence>